<sequence length="444" mass="50246">MSVPGATLPPMTKVHSERAKGHIESLPSGSFRVKVYAGLDPTTGKERRYRKTVKTEVEALETLAKLLRDVEAEREPQEAATLDYVLTRYLEVADLEVSTREAHEGYIRRTIRPVLGDVRIGKLRADMLDSLYTHLKRCSRLCNRLPKVEHCTEAEHVCNALCVPLKDHRTPRPHQCDQRCTPHKCKPMAAGSILRIHAIISAALNLAVRYDWIDRNVAEKATPPQPKKREPDPPTPKQAARLLNELWEADPEFALFVWLATTTGARRGELVGLRRHRIDFEAQEIRITRNYLVKAGQQIEKDTKTGEGRRLSLDPLTCELLQEHLRRRETALNEAGVESTEDAFVFSPDPAGLRPWNPDTITHKYERYARATGIRSSLKELRHYSATQLLSNGIDLRTAAGRLGHSGGGVTTLRFYAQFTRPADKQAAAMLSSQLEDLRKRERL</sequence>
<dbReference type="GO" id="GO:0003677">
    <property type="term" value="F:DNA binding"/>
    <property type="evidence" value="ECO:0007669"/>
    <property type="project" value="UniProtKB-KW"/>
</dbReference>
<keyword evidence="5" id="KW-1185">Reference proteome</keyword>
<dbReference type="InterPro" id="IPR011010">
    <property type="entry name" value="DNA_brk_join_enz"/>
</dbReference>
<dbReference type="OrthoDB" id="3175606at2"/>
<dbReference type="CDD" id="cd01189">
    <property type="entry name" value="INT_ICEBs1_C_like"/>
    <property type="match status" value="1"/>
</dbReference>
<reference evidence="4 5" key="1">
    <citation type="submission" date="2018-06" db="EMBL/GenBank/DDBJ databases">
        <title>Sphaerisporangium craniellae sp. nov., isolated from a marine sponge in the South China Sea.</title>
        <authorList>
            <person name="Li L."/>
        </authorList>
    </citation>
    <scope>NUCLEOTIDE SEQUENCE [LARGE SCALE GENOMIC DNA]</scope>
    <source>
        <strain evidence="4 5">CCTCC AA 208026</strain>
    </source>
</reference>
<dbReference type="Pfam" id="PF00589">
    <property type="entry name" value="Phage_integrase"/>
    <property type="match status" value="1"/>
</dbReference>
<evidence type="ECO:0000256" key="2">
    <source>
        <dbReference type="ARBA" id="ARBA00023172"/>
    </source>
</evidence>
<dbReference type="PANTHER" id="PTHR30349">
    <property type="entry name" value="PHAGE INTEGRASE-RELATED"/>
    <property type="match status" value="1"/>
</dbReference>
<keyword evidence="2" id="KW-0233">DNA recombination</keyword>
<evidence type="ECO:0000313" key="4">
    <source>
        <dbReference type="EMBL" id="RCG25919.1"/>
    </source>
</evidence>
<dbReference type="GO" id="GO:0015074">
    <property type="term" value="P:DNA integration"/>
    <property type="evidence" value="ECO:0007669"/>
    <property type="project" value="InterPro"/>
</dbReference>
<gene>
    <name evidence="4" type="ORF">DQ384_30910</name>
</gene>
<keyword evidence="1" id="KW-0238">DNA-binding</keyword>
<feature type="domain" description="Tyr recombinase" evidence="3">
    <location>
        <begin position="229"/>
        <end position="430"/>
    </location>
</feature>
<dbReference type="Proteomes" id="UP000253094">
    <property type="component" value="Unassembled WGS sequence"/>
</dbReference>
<proteinExistence type="predicted"/>
<dbReference type="SUPFAM" id="SSF56349">
    <property type="entry name" value="DNA breaking-rejoining enzymes"/>
    <property type="match status" value="1"/>
</dbReference>
<dbReference type="GO" id="GO:0006310">
    <property type="term" value="P:DNA recombination"/>
    <property type="evidence" value="ECO:0007669"/>
    <property type="project" value="UniProtKB-KW"/>
</dbReference>
<protein>
    <submittedName>
        <fullName evidence="4">Site-specific integrase</fullName>
    </submittedName>
</protein>
<organism evidence="4 5">
    <name type="scientific">Sphaerisporangium album</name>
    <dbReference type="NCBI Taxonomy" id="509200"/>
    <lineage>
        <taxon>Bacteria</taxon>
        <taxon>Bacillati</taxon>
        <taxon>Actinomycetota</taxon>
        <taxon>Actinomycetes</taxon>
        <taxon>Streptosporangiales</taxon>
        <taxon>Streptosporangiaceae</taxon>
        <taxon>Sphaerisporangium</taxon>
    </lineage>
</organism>
<evidence type="ECO:0000259" key="3">
    <source>
        <dbReference type="PROSITE" id="PS51898"/>
    </source>
</evidence>
<dbReference type="PANTHER" id="PTHR30349:SF91">
    <property type="entry name" value="INTA PROTEIN"/>
    <property type="match status" value="1"/>
</dbReference>
<dbReference type="Gene3D" id="1.10.443.10">
    <property type="entry name" value="Intergrase catalytic core"/>
    <property type="match status" value="1"/>
</dbReference>
<dbReference type="PROSITE" id="PS51898">
    <property type="entry name" value="TYR_RECOMBINASE"/>
    <property type="match status" value="1"/>
</dbReference>
<dbReference type="InterPro" id="IPR010998">
    <property type="entry name" value="Integrase_recombinase_N"/>
</dbReference>
<dbReference type="AlphaFoldDB" id="A0A367F7L3"/>
<accession>A0A367F7L3</accession>
<dbReference type="InterPro" id="IPR013762">
    <property type="entry name" value="Integrase-like_cat_sf"/>
</dbReference>
<name>A0A367F7L3_9ACTN</name>
<comment type="caution">
    <text evidence="4">The sequence shown here is derived from an EMBL/GenBank/DDBJ whole genome shotgun (WGS) entry which is preliminary data.</text>
</comment>
<dbReference type="InterPro" id="IPR050090">
    <property type="entry name" value="Tyrosine_recombinase_XerCD"/>
</dbReference>
<evidence type="ECO:0000313" key="5">
    <source>
        <dbReference type="Proteomes" id="UP000253094"/>
    </source>
</evidence>
<dbReference type="Gene3D" id="1.10.150.130">
    <property type="match status" value="1"/>
</dbReference>
<evidence type="ECO:0000256" key="1">
    <source>
        <dbReference type="ARBA" id="ARBA00023125"/>
    </source>
</evidence>
<dbReference type="InterPro" id="IPR002104">
    <property type="entry name" value="Integrase_catalytic"/>
</dbReference>
<dbReference type="EMBL" id="QOIL01000021">
    <property type="protein sequence ID" value="RCG25919.1"/>
    <property type="molecule type" value="Genomic_DNA"/>
</dbReference>